<dbReference type="GO" id="GO:0016740">
    <property type="term" value="F:transferase activity"/>
    <property type="evidence" value="ECO:0007669"/>
    <property type="project" value="UniProtKB-KW"/>
</dbReference>
<gene>
    <name evidence="3" type="ORF">CVIC9261_03185</name>
</gene>
<dbReference type="SUPFAM" id="SSF56214">
    <property type="entry name" value="4'-phosphopantetheinyl transferase"/>
    <property type="match status" value="1"/>
</dbReference>
<dbReference type="InterPro" id="IPR008278">
    <property type="entry name" value="4-PPantetheinyl_Trfase_dom"/>
</dbReference>
<protein>
    <submittedName>
        <fullName evidence="3">4'-phosphopantetheinyl transferase superfamily protein</fullName>
    </submittedName>
</protein>
<evidence type="ECO:0000313" key="4">
    <source>
        <dbReference type="Proteomes" id="UP001318120"/>
    </source>
</evidence>
<dbReference type="EMBL" id="CP144916">
    <property type="protein sequence ID" value="WWC42596.1"/>
    <property type="molecule type" value="Genomic_DNA"/>
</dbReference>
<name>A0ABZ2E9Z9_9BACT</name>
<dbReference type="GeneID" id="93113081"/>
<accession>A0ABZ2E9Z9</accession>
<dbReference type="Gene3D" id="3.90.470.20">
    <property type="entry name" value="4'-phosphopantetheinyl transferase domain"/>
    <property type="match status" value="1"/>
</dbReference>
<evidence type="ECO:0000256" key="1">
    <source>
        <dbReference type="ARBA" id="ARBA00022679"/>
    </source>
</evidence>
<feature type="domain" description="4'-phosphopantetheinyl transferase" evidence="2">
    <location>
        <begin position="1"/>
        <end position="57"/>
    </location>
</feature>
<dbReference type="Pfam" id="PF01648">
    <property type="entry name" value="ACPS"/>
    <property type="match status" value="1"/>
</dbReference>
<keyword evidence="4" id="KW-1185">Reference proteome</keyword>
<evidence type="ECO:0000313" key="3">
    <source>
        <dbReference type="EMBL" id="WWC42596.1"/>
    </source>
</evidence>
<dbReference type="InterPro" id="IPR037143">
    <property type="entry name" value="4-PPantetheinyl_Trfase_dom_sf"/>
</dbReference>
<reference evidence="3 4" key="1">
    <citation type="journal article" date="2017" name="Genome Biol. Evol.">
        <title>Comparative Genomic Analysis Identifies a Campylobacter Clade Deficient in Selenium Metabolism.</title>
        <authorList>
            <person name="Miller W.G."/>
            <person name="Yee E."/>
            <person name="Lopes B.S."/>
            <person name="Chapman M.H."/>
            <person name="Huynh S."/>
            <person name="Bono J.L."/>
            <person name="Parker C.T."/>
            <person name="Strachan N.J.C."/>
            <person name="Forbes K.J."/>
        </authorList>
    </citation>
    <scope>NUCLEOTIDE SEQUENCE [LARGE SCALE GENOMIC DNA]</scope>
    <source>
        <strain evidence="3 4">RM9261</strain>
    </source>
</reference>
<dbReference type="RefSeq" id="WP_257789276.1">
    <property type="nucleotide sequence ID" value="NZ_CP018793.1"/>
</dbReference>
<evidence type="ECO:0000259" key="2">
    <source>
        <dbReference type="Pfam" id="PF01648"/>
    </source>
</evidence>
<organism evidence="3 4">
    <name type="scientific">Campylobacter vicugnae</name>
    <dbReference type="NCBI Taxonomy" id="1660076"/>
    <lineage>
        <taxon>Bacteria</taxon>
        <taxon>Pseudomonadati</taxon>
        <taxon>Campylobacterota</taxon>
        <taxon>Epsilonproteobacteria</taxon>
        <taxon>Campylobacterales</taxon>
        <taxon>Campylobacteraceae</taxon>
        <taxon>Campylobacter</taxon>
    </lineage>
</organism>
<sequence length="89" mass="10596">MGVDLELIKNRNFDIHMEYCFSNHQIFRVENSDNKLIEFYKIWTLKEAQIKLLNLGFYAIEKVGDEDLMNYSDIIESGDMKFIYTAITF</sequence>
<dbReference type="Proteomes" id="UP001318120">
    <property type="component" value="Chromosome"/>
</dbReference>
<proteinExistence type="predicted"/>
<keyword evidence="1 3" id="KW-0808">Transferase</keyword>